<comment type="cofactor">
    <cofactor evidence="1">
        <name>Fe cation</name>
        <dbReference type="ChEBI" id="CHEBI:24875"/>
    </cofactor>
</comment>
<dbReference type="SUPFAM" id="SSF51197">
    <property type="entry name" value="Clavaminate synthase-like"/>
    <property type="match status" value="1"/>
</dbReference>
<dbReference type="Gene3D" id="2.60.120.620">
    <property type="entry name" value="q2cbj1_9rhob like domain"/>
    <property type="match status" value="2"/>
</dbReference>
<dbReference type="PANTHER" id="PTHR20883:SF14">
    <property type="entry name" value="PHYTANOYL-COA DIOXYGENASE"/>
    <property type="match status" value="1"/>
</dbReference>
<dbReference type="HOGENOM" id="CLU_065874_0_0_1"/>
<dbReference type="GeneID" id="20239714"/>
<dbReference type="CTD" id="20239714"/>
<dbReference type="Pfam" id="PF05721">
    <property type="entry name" value="PhyH"/>
    <property type="match status" value="1"/>
</dbReference>
<dbReference type="OrthoDB" id="445007at2759"/>
<keyword evidence="3" id="KW-1185">Reference proteome</keyword>
<dbReference type="Proteomes" id="UP000030746">
    <property type="component" value="Unassembled WGS sequence"/>
</dbReference>
<dbReference type="STRING" id="225164.V4A9R9"/>
<name>V4A9R9_LOTGI</name>
<dbReference type="AlphaFoldDB" id="V4A9R9"/>
<dbReference type="PANTHER" id="PTHR20883">
    <property type="entry name" value="PHYTANOYL-COA DIOXYGENASE DOMAIN CONTAINING 1"/>
    <property type="match status" value="1"/>
</dbReference>
<proteinExistence type="predicted"/>
<accession>V4A9R9</accession>
<evidence type="ECO:0000313" key="3">
    <source>
        <dbReference type="Proteomes" id="UP000030746"/>
    </source>
</evidence>
<organism evidence="2 3">
    <name type="scientific">Lottia gigantea</name>
    <name type="common">Giant owl limpet</name>
    <dbReference type="NCBI Taxonomy" id="225164"/>
    <lineage>
        <taxon>Eukaryota</taxon>
        <taxon>Metazoa</taxon>
        <taxon>Spiralia</taxon>
        <taxon>Lophotrochozoa</taxon>
        <taxon>Mollusca</taxon>
        <taxon>Gastropoda</taxon>
        <taxon>Patellogastropoda</taxon>
        <taxon>Lottioidea</taxon>
        <taxon>Lottiidae</taxon>
        <taxon>Lottia</taxon>
    </lineage>
</organism>
<dbReference type="InterPro" id="IPR008775">
    <property type="entry name" value="Phytyl_CoA_dOase-like"/>
</dbReference>
<evidence type="ECO:0000256" key="1">
    <source>
        <dbReference type="ARBA" id="ARBA00001962"/>
    </source>
</evidence>
<gene>
    <name evidence="2" type="ORF">LOTGIDRAFT_164337</name>
</gene>
<dbReference type="EMBL" id="KB202481">
    <property type="protein sequence ID" value="ESO90036.1"/>
    <property type="molecule type" value="Genomic_DNA"/>
</dbReference>
<dbReference type="RefSeq" id="XP_009059121.1">
    <property type="nucleotide sequence ID" value="XM_009060873.1"/>
</dbReference>
<protein>
    <submittedName>
        <fullName evidence="2">Uncharacterized protein</fullName>
    </submittedName>
</protein>
<sequence length="373" mass="43269">MLNEEKYRKSSITKSKQDSLICQGYLLVEDFLPKELLEECKQNIEEMVEDVAQKLYKAGKIKNLYKDVDLFQRLTKIEEEFPGANIVLHKYPQCPKAFQKLFTYEPLLNVIEQLIGPEIAAHPVWNLRTKTPQNEATTVPWHQDVGYLDNRSYQVMQATAWIPFLDTTSHNGCMQPLITIKALPDILHCHCAPLGTTKQPKVVEKGHKTGKVADHQCCYGGTWYVMLFEDEMEKKLDVDVKRDVRTCPVPFGGMLLINNLIPHRSLSNLSNDIRWSADLRWQNPNYPVGFYDLKESLLLRSPKYPNLKVDWDSWNNVDRQIKAKEMVKGHIANIVSDDLPDEEFDTTITGPWMKKWDLIHMNRHTEKMLLESK</sequence>
<dbReference type="OMA" id="PWHQDSQ"/>
<dbReference type="KEGG" id="lgi:LOTGIDRAFT_164337"/>
<reference evidence="2 3" key="1">
    <citation type="journal article" date="2013" name="Nature">
        <title>Insights into bilaterian evolution from three spiralian genomes.</title>
        <authorList>
            <person name="Simakov O."/>
            <person name="Marletaz F."/>
            <person name="Cho S.J."/>
            <person name="Edsinger-Gonzales E."/>
            <person name="Havlak P."/>
            <person name="Hellsten U."/>
            <person name="Kuo D.H."/>
            <person name="Larsson T."/>
            <person name="Lv J."/>
            <person name="Arendt D."/>
            <person name="Savage R."/>
            <person name="Osoegawa K."/>
            <person name="de Jong P."/>
            <person name="Grimwood J."/>
            <person name="Chapman J.A."/>
            <person name="Shapiro H."/>
            <person name="Aerts A."/>
            <person name="Otillar R.P."/>
            <person name="Terry A.Y."/>
            <person name="Boore J.L."/>
            <person name="Grigoriev I.V."/>
            <person name="Lindberg D.R."/>
            <person name="Seaver E.C."/>
            <person name="Weisblat D.A."/>
            <person name="Putnam N.H."/>
            <person name="Rokhsar D.S."/>
        </authorList>
    </citation>
    <scope>NUCLEOTIDE SEQUENCE [LARGE SCALE GENOMIC DNA]</scope>
</reference>
<evidence type="ECO:0000313" key="2">
    <source>
        <dbReference type="EMBL" id="ESO90036.1"/>
    </source>
</evidence>